<proteinExistence type="predicted"/>
<dbReference type="InterPro" id="IPR001387">
    <property type="entry name" value="Cro/C1-type_HTH"/>
</dbReference>
<dbReference type="RefSeq" id="WP_248666318.1">
    <property type="nucleotide sequence ID" value="NZ_JALPRX010000026.1"/>
</dbReference>
<dbReference type="SMART" id="SM00530">
    <property type="entry name" value="HTH_XRE"/>
    <property type="match status" value="1"/>
</dbReference>
<organism evidence="2 3">
    <name type="scientific">Roseomonas acroporae</name>
    <dbReference type="NCBI Taxonomy" id="2937791"/>
    <lineage>
        <taxon>Bacteria</taxon>
        <taxon>Pseudomonadati</taxon>
        <taxon>Pseudomonadota</taxon>
        <taxon>Alphaproteobacteria</taxon>
        <taxon>Acetobacterales</taxon>
        <taxon>Roseomonadaceae</taxon>
        <taxon>Roseomonas</taxon>
    </lineage>
</organism>
<feature type="domain" description="HTH cro/C1-type" evidence="1">
    <location>
        <begin position="7"/>
        <end position="61"/>
    </location>
</feature>
<dbReference type="PROSITE" id="PS50943">
    <property type="entry name" value="HTH_CROC1"/>
    <property type="match status" value="1"/>
</dbReference>
<dbReference type="EMBL" id="JALPRX010000026">
    <property type="protein sequence ID" value="MCK8784193.1"/>
    <property type="molecule type" value="Genomic_DNA"/>
</dbReference>
<dbReference type="GO" id="GO:0003677">
    <property type="term" value="F:DNA binding"/>
    <property type="evidence" value="ECO:0007669"/>
    <property type="project" value="InterPro"/>
</dbReference>
<evidence type="ECO:0000259" key="1">
    <source>
        <dbReference type="PROSITE" id="PS50943"/>
    </source>
</evidence>
<dbReference type="Gene3D" id="1.10.260.40">
    <property type="entry name" value="lambda repressor-like DNA-binding domains"/>
    <property type="match status" value="1"/>
</dbReference>
<comment type="caution">
    <text evidence="2">The sequence shown here is derived from an EMBL/GenBank/DDBJ whole genome shotgun (WGS) entry which is preliminary data.</text>
</comment>
<evidence type="ECO:0000313" key="2">
    <source>
        <dbReference type="EMBL" id="MCK8784193.1"/>
    </source>
</evidence>
<dbReference type="Pfam" id="PF01381">
    <property type="entry name" value="HTH_3"/>
    <property type="match status" value="1"/>
</dbReference>
<name>A0A9X1Y6V2_9PROT</name>
<dbReference type="SUPFAM" id="SSF47413">
    <property type="entry name" value="lambda repressor-like DNA-binding domains"/>
    <property type="match status" value="1"/>
</dbReference>
<dbReference type="CDD" id="cd00093">
    <property type="entry name" value="HTH_XRE"/>
    <property type="match status" value="1"/>
</dbReference>
<keyword evidence="3" id="KW-1185">Reference proteome</keyword>
<accession>A0A9X1Y6V2</accession>
<dbReference type="AlphaFoldDB" id="A0A9X1Y6V2"/>
<dbReference type="Proteomes" id="UP001139516">
    <property type="component" value="Unassembled WGS sequence"/>
</dbReference>
<protein>
    <submittedName>
        <fullName evidence="2">Helix-turn-helix domain-containing protein</fullName>
    </submittedName>
</protein>
<evidence type="ECO:0000313" key="3">
    <source>
        <dbReference type="Proteomes" id="UP001139516"/>
    </source>
</evidence>
<gene>
    <name evidence="2" type="ORF">M0638_07360</name>
</gene>
<sequence length="78" mass="8372">MITTAQIRAARGLLKWTQATLAHRAGVSTVTLNMIENETVRPRANTVAAIRGALEQGGTEFLEEDGVGVGVKLRRAVQ</sequence>
<dbReference type="InterPro" id="IPR010982">
    <property type="entry name" value="Lambda_DNA-bd_dom_sf"/>
</dbReference>
<reference evidence="2" key="1">
    <citation type="submission" date="2022-04" db="EMBL/GenBank/DDBJ databases">
        <title>Roseomonas acroporae sp. nov., isolated from coral Acropora digitifera.</title>
        <authorList>
            <person name="Sun H."/>
        </authorList>
    </citation>
    <scope>NUCLEOTIDE SEQUENCE</scope>
    <source>
        <strain evidence="2">NAR14</strain>
    </source>
</reference>